<feature type="domain" description="Heparinase II/III-like C-terminal" evidence="2">
    <location>
        <begin position="435"/>
        <end position="535"/>
    </location>
</feature>
<comment type="subcellular location">
    <subcellularLocation>
        <location evidence="1">Cell envelope</location>
    </subcellularLocation>
</comment>
<reference evidence="3 4" key="1">
    <citation type="submission" date="2019-02" db="EMBL/GenBank/DDBJ databases">
        <title>Deep-cultivation of Planctomycetes and their phenomic and genomic characterization uncovers novel biology.</title>
        <authorList>
            <person name="Wiegand S."/>
            <person name="Jogler M."/>
            <person name="Boedeker C."/>
            <person name="Pinto D."/>
            <person name="Vollmers J."/>
            <person name="Rivas-Marin E."/>
            <person name="Kohn T."/>
            <person name="Peeters S.H."/>
            <person name="Heuer A."/>
            <person name="Rast P."/>
            <person name="Oberbeckmann S."/>
            <person name="Bunk B."/>
            <person name="Jeske O."/>
            <person name="Meyerdierks A."/>
            <person name="Storesund J.E."/>
            <person name="Kallscheuer N."/>
            <person name="Luecker S."/>
            <person name="Lage O.M."/>
            <person name="Pohl T."/>
            <person name="Merkel B.J."/>
            <person name="Hornburger P."/>
            <person name="Mueller R.-W."/>
            <person name="Bruemmer F."/>
            <person name="Labrenz M."/>
            <person name="Spormann A.M."/>
            <person name="Op den Camp H."/>
            <person name="Overmann J."/>
            <person name="Amann R."/>
            <person name="Jetten M.S.M."/>
            <person name="Mascher T."/>
            <person name="Medema M.H."/>
            <person name="Devos D.P."/>
            <person name="Kaster A.-K."/>
            <person name="Ovreas L."/>
            <person name="Rohde M."/>
            <person name="Galperin M.Y."/>
            <person name="Jogler C."/>
        </authorList>
    </citation>
    <scope>NUCLEOTIDE SEQUENCE [LARGE SCALE GENOMIC DNA]</scope>
    <source>
        <strain evidence="3 4">Pan44</strain>
    </source>
</reference>
<sequence length="891" mass="98746">MFIAGRPALRLAVLFVVGLVSTGTPLRAQDRDRLLRETAAVRAMSEAEVIALVPKQSGLQYVDCPNCEAGRQERQLVWTLERPDEVSCQFCKHRYPSAKYPDDKSVVVKTPLGNEARFDYWENESGYRHFFKARRDDEVRRYLASQARALANLYSVTKDRAHARRAAVILDRFAQVFPDWCYHFDYPFQQKQIYDGDVSPAEYRLGFRTARWNWWAYGDIPTELLRAYELIRESGVLAELSKEQGVDVVARIENDLLRNASEQVVNNRDELSNMSPGMWSDLVRVGQTLKEPRYVHEVVRRYRHLIATKFFYDGTWYEGAPSYGQQTVNALQGFARTVRGYSDPPGFVDAVDQTRFDNLNLEDETPQLARARYLLNRLKFPNGRAVPVHDTWANDRSRQGLMPPASYVLPALGHACLTSGPAETPTEWHLTWSGGYGHSHADVLGLLLFSGNRETLSDLGYTHTAYRAWTIASAAHNLVVIDGKSQASGSQRSPTDGSLLTLDTRHPQVQVVRVDGGRGYPKVGGKYERTLVSVDAGAGVRYAVDVFDVAGGNVHDYFLHGDADSAGSIRISGVDLKERGSLLPEGQKWKAPTNEGQSGRAYEPYDAYGFLQKLQSGLVDPGRPPVVEFRVGDQPTVRVTLLAEPGSELVVGENPAIRGADEDDAQLGKFSRPFMMLRHGAMGGASRFVAVLEPTAGPGMIKSVRRFEPRPGVLVLDVEAGSTRQVIVIGAPVETEIMTGAIPAGRVTFRGDVGVLTADEKGMAFAYSLGEGGWNIENRRIESPAPEKGLLVRIEDDAIVVNGVATAPLPNDVIRLVTEDGWVYPFTVVSTEPAGDSLRIRVLETTAMELDTAKKTFELKCFPGRMHQGAVSVEWLASQLDDLSETKKEPN</sequence>
<dbReference type="GO" id="GO:0016829">
    <property type="term" value="F:lyase activity"/>
    <property type="evidence" value="ECO:0007669"/>
    <property type="project" value="InterPro"/>
</dbReference>
<dbReference type="Pfam" id="PF07940">
    <property type="entry name" value="Hepar_II_III_C"/>
    <property type="match status" value="1"/>
</dbReference>
<dbReference type="InParanoid" id="A0A517SLI5"/>
<protein>
    <submittedName>
        <fullName evidence="3">Heparinase II/III-like protein</fullName>
    </submittedName>
</protein>
<name>A0A517SLI5_9PLAN</name>
<evidence type="ECO:0000259" key="2">
    <source>
        <dbReference type="Pfam" id="PF07940"/>
    </source>
</evidence>
<dbReference type="Gene3D" id="2.70.98.70">
    <property type="match status" value="1"/>
</dbReference>
<dbReference type="InterPro" id="IPR008929">
    <property type="entry name" value="Chondroitin_lyas"/>
</dbReference>
<gene>
    <name evidence="3" type="ORF">Pan44_50410</name>
</gene>
<keyword evidence="4" id="KW-1185">Reference proteome</keyword>
<dbReference type="AlphaFoldDB" id="A0A517SLI5"/>
<proteinExistence type="predicted"/>
<evidence type="ECO:0000313" key="4">
    <source>
        <dbReference type="Proteomes" id="UP000315700"/>
    </source>
</evidence>
<dbReference type="EMBL" id="CP036271">
    <property type="protein sequence ID" value="QDT56978.1"/>
    <property type="molecule type" value="Genomic_DNA"/>
</dbReference>
<evidence type="ECO:0000313" key="3">
    <source>
        <dbReference type="EMBL" id="QDT56978.1"/>
    </source>
</evidence>
<dbReference type="InterPro" id="IPR012480">
    <property type="entry name" value="Hepar_II_III_C"/>
</dbReference>
<dbReference type="Gene3D" id="1.50.10.100">
    <property type="entry name" value="Chondroitin AC/alginate lyase"/>
    <property type="match status" value="1"/>
</dbReference>
<accession>A0A517SLI5</accession>
<organism evidence="3 4">
    <name type="scientific">Caulifigura coniformis</name>
    <dbReference type="NCBI Taxonomy" id="2527983"/>
    <lineage>
        <taxon>Bacteria</taxon>
        <taxon>Pseudomonadati</taxon>
        <taxon>Planctomycetota</taxon>
        <taxon>Planctomycetia</taxon>
        <taxon>Planctomycetales</taxon>
        <taxon>Planctomycetaceae</taxon>
        <taxon>Caulifigura</taxon>
    </lineage>
</organism>
<evidence type="ECO:0000256" key="1">
    <source>
        <dbReference type="ARBA" id="ARBA00004196"/>
    </source>
</evidence>
<dbReference type="GO" id="GO:0030313">
    <property type="term" value="C:cell envelope"/>
    <property type="evidence" value="ECO:0007669"/>
    <property type="project" value="UniProtKB-SubCell"/>
</dbReference>
<dbReference type="KEGG" id="ccos:Pan44_50410"/>
<dbReference type="Proteomes" id="UP000315700">
    <property type="component" value="Chromosome"/>
</dbReference>
<dbReference type="SUPFAM" id="SSF48230">
    <property type="entry name" value="Chondroitin AC/alginate lyase"/>
    <property type="match status" value="1"/>
</dbReference>